<keyword evidence="4" id="KW-0472">Membrane</keyword>
<accession>A0A137NXY0</accession>
<feature type="transmembrane region" description="Helical" evidence="4">
    <location>
        <begin position="514"/>
        <end position="537"/>
    </location>
</feature>
<dbReference type="Proteomes" id="UP000070444">
    <property type="component" value="Unassembled WGS sequence"/>
</dbReference>
<dbReference type="Gene3D" id="3.40.50.2000">
    <property type="entry name" value="Glycogen Phosphorylase B"/>
    <property type="match status" value="2"/>
</dbReference>
<dbReference type="EMBL" id="KQ964631">
    <property type="protein sequence ID" value="KXN67514.1"/>
    <property type="molecule type" value="Genomic_DNA"/>
</dbReference>
<evidence type="ECO:0000256" key="5">
    <source>
        <dbReference type="SAM" id="SignalP"/>
    </source>
</evidence>
<feature type="signal peptide" evidence="5">
    <location>
        <begin position="1"/>
        <end position="26"/>
    </location>
</feature>
<dbReference type="InterPro" id="IPR035595">
    <property type="entry name" value="UDP_glycos_trans_CS"/>
</dbReference>
<keyword evidence="5" id="KW-0732">Signal</keyword>
<reference evidence="6 7" key="1">
    <citation type="journal article" date="2015" name="Genome Biol. Evol.">
        <title>Phylogenomic analyses indicate that early fungi evolved digesting cell walls of algal ancestors of land plants.</title>
        <authorList>
            <person name="Chang Y."/>
            <person name="Wang S."/>
            <person name="Sekimoto S."/>
            <person name="Aerts A.L."/>
            <person name="Choi C."/>
            <person name="Clum A."/>
            <person name="LaButti K.M."/>
            <person name="Lindquist E.A."/>
            <person name="Yee Ngan C."/>
            <person name="Ohm R.A."/>
            <person name="Salamov A.A."/>
            <person name="Grigoriev I.V."/>
            <person name="Spatafora J.W."/>
            <person name="Berbee M.L."/>
        </authorList>
    </citation>
    <scope>NUCLEOTIDE SEQUENCE [LARGE SCALE GENOMIC DNA]</scope>
    <source>
        <strain evidence="6 7">NRRL 28638</strain>
    </source>
</reference>
<dbReference type="GO" id="GO:0008194">
    <property type="term" value="F:UDP-glycosyltransferase activity"/>
    <property type="evidence" value="ECO:0007669"/>
    <property type="project" value="InterPro"/>
</dbReference>
<dbReference type="PANTHER" id="PTHR48043:SF145">
    <property type="entry name" value="FI06409P-RELATED"/>
    <property type="match status" value="1"/>
</dbReference>
<evidence type="ECO:0000256" key="1">
    <source>
        <dbReference type="ARBA" id="ARBA00022676"/>
    </source>
</evidence>
<dbReference type="OMA" id="DIMISEY"/>
<sequence length="550" mass="62302">MKFNKLLNLAIFSVLTTGTMLQNGLGKPLNIAISVTLGSKSHAKYLLEISEKLINRGHSITYLCTEDTLKFSKGYNITHKTVSNVDLDLPDIELDPFVRFSKPVVSPGFKTIVAKIYTQSFPIYEKYYKEEKPDLIICDFISPSCIESAAKYSIPLIIGYQSLSFTERKPYLTISNGLKPTTIENYSFWDRFNHGIIDPIKDLLFFYPILSNLNQVRKEFGIPEKVALTQFTNMGLGLANSYIGFENPRSLSSHVFPIGPIVPDTLPQLSQELNEFLNSRQKILYIAFGSLIKFKSNLSTNMLEHFQRLLNEGWIDGIIWGGLKNTKSEEFPKSYTVNGVEYSTEKILEGAHDDFKFLKWAPQDAILNHENVKLFITHAGLDSIYESVQSGTPMLAIPFFMDQPRNAVLIKEHGIGDYIEWPLDGDRLIHKKMVNLLDPENSRLKSKLEQFQRISQFSSNRKLFAADLIETYAYSAKTCRLNETPKSFEIPCEVKPFLSLDHQISPVKANLIDVYAAGIVILLAMVGLVALVIGNALSKLYRYFGKLKKD</sequence>
<evidence type="ECO:0000256" key="2">
    <source>
        <dbReference type="ARBA" id="ARBA00022679"/>
    </source>
</evidence>
<gene>
    <name evidence="6" type="ORF">CONCODRAFT_10401</name>
</gene>
<evidence type="ECO:0000313" key="6">
    <source>
        <dbReference type="EMBL" id="KXN67514.1"/>
    </source>
</evidence>
<proteinExistence type="inferred from homology"/>
<dbReference type="SUPFAM" id="SSF53756">
    <property type="entry name" value="UDP-Glycosyltransferase/glycogen phosphorylase"/>
    <property type="match status" value="1"/>
</dbReference>
<keyword evidence="4" id="KW-1133">Transmembrane helix</keyword>
<keyword evidence="7" id="KW-1185">Reference proteome</keyword>
<dbReference type="OrthoDB" id="5835829at2759"/>
<comment type="similarity">
    <text evidence="3">Belongs to the UDP-glycosyltransferase family.</text>
</comment>
<dbReference type="PANTHER" id="PTHR48043">
    <property type="entry name" value="EG:EG0003.4 PROTEIN-RELATED"/>
    <property type="match status" value="1"/>
</dbReference>
<keyword evidence="2 3" id="KW-0808">Transferase</keyword>
<feature type="chain" id="PRO_5007294174" evidence="5">
    <location>
        <begin position="27"/>
        <end position="550"/>
    </location>
</feature>
<organism evidence="6 7">
    <name type="scientific">Conidiobolus coronatus (strain ATCC 28846 / CBS 209.66 / NRRL 28638)</name>
    <name type="common">Delacroixia coronata</name>
    <dbReference type="NCBI Taxonomy" id="796925"/>
    <lineage>
        <taxon>Eukaryota</taxon>
        <taxon>Fungi</taxon>
        <taxon>Fungi incertae sedis</taxon>
        <taxon>Zoopagomycota</taxon>
        <taxon>Entomophthoromycotina</taxon>
        <taxon>Entomophthoromycetes</taxon>
        <taxon>Entomophthorales</taxon>
        <taxon>Ancylistaceae</taxon>
        <taxon>Conidiobolus</taxon>
    </lineage>
</organism>
<evidence type="ECO:0000256" key="4">
    <source>
        <dbReference type="SAM" id="Phobius"/>
    </source>
</evidence>
<evidence type="ECO:0000256" key="3">
    <source>
        <dbReference type="RuleBase" id="RU003718"/>
    </source>
</evidence>
<dbReference type="InterPro" id="IPR002213">
    <property type="entry name" value="UDP_glucos_trans"/>
</dbReference>
<dbReference type="PROSITE" id="PS00375">
    <property type="entry name" value="UDPGT"/>
    <property type="match status" value="1"/>
</dbReference>
<protein>
    <submittedName>
        <fullName evidence="6">Glycosyltransferase family 1 protein</fullName>
    </submittedName>
</protein>
<dbReference type="CDD" id="cd03784">
    <property type="entry name" value="GT1_Gtf-like"/>
    <property type="match status" value="1"/>
</dbReference>
<evidence type="ECO:0000313" key="7">
    <source>
        <dbReference type="Proteomes" id="UP000070444"/>
    </source>
</evidence>
<dbReference type="InterPro" id="IPR050271">
    <property type="entry name" value="UDP-glycosyltransferase"/>
</dbReference>
<dbReference type="Pfam" id="PF00201">
    <property type="entry name" value="UDPGT"/>
    <property type="match status" value="1"/>
</dbReference>
<keyword evidence="1 3" id="KW-0328">Glycosyltransferase</keyword>
<keyword evidence="4" id="KW-0812">Transmembrane</keyword>
<dbReference type="AlphaFoldDB" id="A0A137NXY0"/>
<name>A0A137NXY0_CONC2</name>